<keyword evidence="10 11" id="KW-0472">Membrane</keyword>
<dbReference type="CDD" id="cd06225">
    <property type="entry name" value="HAMP"/>
    <property type="match status" value="1"/>
</dbReference>
<evidence type="ECO:0000313" key="15">
    <source>
        <dbReference type="Proteomes" id="UP000276254"/>
    </source>
</evidence>
<dbReference type="Proteomes" id="UP000276254">
    <property type="component" value="Plasmid unnamed2"/>
</dbReference>
<evidence type="ECO:0000256" key="7">
    <source>
        <dbReference type="ARBA" id="ARBA00022777"/>
    </source>
</evidence>
<protein>
    <recommendedName>
        <fullName evidence="3">histidine kinase</fullName>
        <ecNumber evidence="3">2.7.13.3</ecNumber>
    </recommendedName>
</protein>
<sequence length="457" mass="49291">MKKTSSFNSAAFRFALLIAGLFAVGSIVLLTIVEHSLRAYAAEATAVGLRSELAVLTEDWPDGGKQEVIDSIRRRQRSAFEQPFHYLLLDADSKRLAGDLPVTAARPGWGRVTFVDDRPQLGEPSDAETFQTLGTRLSDGSLLVVATDTFDVQSVRHRLVAFTIGSSIALTILALIGGYLIGLMFLRRLDRVNGAVARIMSGDMTERLPAIGMSAEFDHLSTNLNAMLDRIAALMEGLRQVSTDIAHDLRTPLTRLQQRLEAMRGSESEAAYETGISDALTQIGEIHVIFRALLRIGQIEGGERGSLVRIDLSELMRRLEEAYQPVAEDAGKTLRAAIDDGIAVVGDAELIAQLLTNLIDNALVHTPPGTNITFALHEGAAGVVVMVSDNGPGVPADQHGKILRRFYRLDQSRHTPGAGLGLALVASIAALHGAELLLEDNEPGLRIHLRFAAAACS</sequence>
<dbReference type="GO" id="GO:0000155">
    <property type="term" value="F:phosphorelay sensor kinase activity"/>
    <property type="evidence" value="ECO:0007669"/>
    <property type="project" value="InterPro"/>
</dbReference>
<dbReference type="SUPFAM" id="SSF47384">
    <property type="entry name" value="Homodimeric domain of signal transducing histidine kinase"/>
    <property type="match status" value="1"/>
</dbReference>
<evidence type="ECO:0000256" key="2">
    <source>
        <dbReference type="ARBA" id="ARBA00004370"/>
    </source>
</evidence>
<keyword evidence="5" id="KW-0808">Transferase</keyword>
<evidence type="ECO:0000259" key="12">
    <source>
        <dbReference type="PROSITE" id="PS50109"/>
    </source>
</evidence>
<evidence type="ECO:0000259" key="13">
    <source>
        <dbReference type="PROSITE" id="PS50885"/>
    </source>
</evidence>
<feature type="domain" description="Histidine kinase" evidence="12">
    <location>
        <begin position="244"/>
        <end position="455"/>
    </location>
</feature>
<evidence type="ECO:0000256" key="3">
    <source>
        <dbReference type="ARBA" id="ARBA00012438"/>
    </source>
</evidence>
<dbReference type="GO" id="GO:0005886">
    <property type="term" value="C:plasma membrane"/>
    <property type="evidence" value="ECO:0007669"/>
    <property type="project" value="TreeGrafter"/>
</dbReference>
<evidence type="ECO:0000256" key="5">
    <source>
        <dbReference type="ARBA" id="ARBA00022679"/>
    </source>
</evidence>
<keyword evidence="7" id="KW-0418">Kinase</keyword>
<dbReference type="PANTHER" id="PTHR45436">
    <property type="entry name" value="SENSOR HISTIDINE KINASE YKOH"/>
    <property type="match status" value="1"/>
</dbReference>
<evidence type="ECO:0000256" key="11">
    <source>
        <dbReference type="SAM" id="Phobius"/>
    </source>
</evidence>
<dbReference type="CDD" id="cd00082">
    <property type="entry name" value="HisKA"/>
    <property type="match status" value="1"/>
</dbReference>
<dbReference type="InterPro" id="IPR003661">
    <property type="entry name" value="HisK_dim/P_dom"/>
</dbReference>
<organism evidence="14 15">
    <name type="scientific">Sphingomonas paeninsulae</name>
    <dbReference type="NCBI Taxonomy" id="2319844"/>
    <lineage>
        <taxon>Bacteria</taxon>
        <taxon>Pseudomonadati</taxon>
        <taxon>Pseudomonadota</taxon>
        <taxon>Alphaproteobacteria</taxon>
        <taxon>Sphingomonadales</taxon>
        <taxon>Sphingomonadaceae</taxon>
        <taxon>Sphingomonas</taxon>
    </lineage>
</organism>
<dbReference type="RefSeq" id="WP_121150382.1">
    <property type="nucleotide sequence ID" value="NZ_CP032827.1"/>
</dbReference>
<dbReference type="Gene3D" id="1.10.287.130">
    <property type="match status" value="1"/>
</dbReference>
<gene>
    <name evidence="14" type="ORF">D3Y57_00565</name>
</gene>
<dbReference type="SUPFAM" id="SSF55874">
    <property type="entry name" value="ATPase domain of HSP90 chaperone/DNA topoisomerase II/histidine kinase"/>
    <property type="match status" value="1"/>
</dbReference>
<keyword evidence="15" id="KW-1185">Reference proteome</keyword>
<evidence type="ECO:0000256" key="10">
    <source>
        <dbReference type="ARBA" id="ARBA00023136"/>
    </source>
</evidence>
<feature type="domain" description="HAMP" evidence="13">
    <location>
        <begin position="183"/>
        <end position="236"/>
    </location>
</feature>
<dbReference type="PANTHER" id="PTHR45436:SF8">
    <property type="entry name" value="HISTIDINE KINASE"/>
    <property type="match status" value="1"/>
</dbReference>
<keyword evidence="6 11" id="KW-0812">Transmembrane</keyword>
<evidence type="ECO:0000256" key="1">
    <source>
        <dbReference type="ARBA" id="ARBA00000085"/>
    </source>
</evidence>
<keyword evidence="14" id="KW-0614">Plasmid</keyword>
<evidence type="ECO:0000256" key="6">
    <source>
        <dbReference type="ARBA" id="ARBA00022692"/>
    </source>
</evidence>
<evidence type="ECO:0000256" key="8">
    <source>
        <dbReference type="ARBA" id="ARBA00022989"/>
    </source>
</evidence>
<dbReference type="KEGG" id="spha:D3Y57_00565"/>
<evidence type="ECO:0000256" key="9">
    <source>
        <dbReference type="ARBA" id="ARBA00023012"/>
    </source>
</evidence>
<dbReference type="PRINTS" id="PR00344">
    <property type="entry name" value="BCTRLSENSOR"/>
</dbReference>
<accession>A0A494TFL6</accession>
<dbReference type="InterPro" id="IPR003594">
    <property type="entry name" value="HATPase_dom"/>
</dbReference>
<keyword evidence="8 11" id="KW-1133">Transmembrane helix</keyword>
<proteinExistence type="predicted"/>
<dbReference type="EMBL" id="CP032827">
    <property type="protein sequence ID" value="AYJ84631.1"/>
    <property type="molecule type" value="Genomic_DNA"/>
</dbReference>
<keyword evidence="4" id="KW-0597">Phosphoprotein</keyword>
<comment type="subcellular location">
    <subcellularLocation>
        <location evidence="2">Membrane</location>
    </subcellularLocation>
</comment>
<dbReference type="InterPro" id="IPR036890">
    <property type="entry name" value="HATPase_C_sf"/>
</dbReference>
<geneLocation type="plasmid" evidence="14">
    <name>unnamed2</name>
</geneLocation>
<dbReference type="SMART" id="SM00387">
    <property type="entry name" value="HATPase_c"/>
    <property type="match status" value="1"/>
</dbReference>
<feature type="transmembrane region" description="Helical" evidence="11">
    <location>
        <begin position="159"/>
        <end position="181"/>
    </location>
</feature>
<dbReference type="InterPro" id="IPR005467">
    <property type="entry name" value="His_kinase_dom"/>
</dbReference>
<dbReference type="PROSITE" id="PS50109">
    <property type="entry name" value="HIS_KIN"/>
    <property type="match status" value="1"/>
</dbReference>
<dbReference type="Pfam" id="PF02518">
    <property type="entry name" value="HATPase_c"/>
    <property type="match status" value="1"/>
</dbReference>
<dbReference type="EC" id="2.7.13.3" evidence="3"/>
<dbReference type="PROSITE" id="PS50885">
    <property type="entry name" value="HAMP"/>
    <property type="match status" value="1"/>
</dbReference>
<dbReference type="InterPro" id="IPR050428">
    <property type="entry name" value="TCS_sensor_his_kinase"/>
</dbReference>
<dbReference type="SMART" id="SM00388">
    <property type="entry name" value="HisKA"/>
    <property type="match status" value="1"/>
</dbReference>
<dbReference type="Gene3D" id="3.30.565.10">
    <property type="entry name" value="Histidine kinase-like ATPase, C-terminal domain"/>
    <property type="match status" value="1"/>
</dbReference>
<reference evidence="14 15" key="1">
    <citation type="submission" date="2018-09" db="EMBL/GenBank/DDBJ databases">
        <title>Sphingomonas peninsula sp. nov., isolated from fildes peninsula, Antarctic soil.</title>
        <authorList>
            <person name="Yingchao G."/>
        </authorList>
    </citation>
    <scope>NUCLEOTIDE SEQUENCE [LARGE SCALE GENOMIC DNA]</scope>
    <source>
        <strain evidence="14 15">YZ-8</strain>
        <plasmid evidence="14 15">unnamed2</plasmid>
    </source>
</reference>
<dbReference type="InterPro" id="IPR036097">
    <property type="entry name" value="HisK_dim/P_sf"/>
</dbReference>
<dbReference type="AlphaFoldDB" id="A0A494TFL6"/>
<dbReference type="OrthoDB" id="9815202at2"/>
<dbReference type="Pfam" id="PF00672">
    <property type="entry name" value="HAMP"/>
    <property type="match status" value="1"/>
</dbReference>
<name>A0A494TFL6_SPHPE</name>
<evidence type="ECO:0000256" key="4">
    <source>
        <dbReference type="ARBA" id="ARBA00022553"/>
    </source>
</evidence>
<keyword evidence="9" id="KW-0902">Two-component regulatory system</keyword>
<dbReference type="SMART" id="SM00304">
    <property type="entry name" value="HAMP"/>
    <property type="match status" value="1"/>
</dbReference>
<dbReference type="InterPro" id="IPR003660">
    <property type="entry name" value="HAMP_dom"/>
</dbReference>
<dbReference type="InterPro" id="IPR004358">
    <property type="entry name" value="Sig_transdc_His_kin-like_C"/>
</dbReference>
<comment type="catalytic activity">
    <reaction evidence="1">
        <text>ATP + protein L-histidine = ADP + protein N-phospho-L-histidine.</text>
        <dbReference type="EC" id="2.7.13.3"/>
    </reaction>
</comment>
<evidence type="ECO:0000313" key="14">
    <source>
        <dbReference type="EMBL" id="AYJ84631.1"/>
    </source>
</evidence>